<proteinExistence type="inferred from homology"/>
<feature type="binding site" evidence="7">
    <location>
        <position position="55"/>
    </location>
    <ligand>
        <name>ATP</name>
        <dbReference type="ChEBI" id="CHEBI:30616"/>
    </ligand>
</feature>
<evidence type="ECO:0000256" key="7">
    <source>
        <dbReference type="PROSITE-ProRule" id="PRU10141"/>
    </source>
</evidence>
<feature type="domain" description="Protein kinase" evidence="8">
    <location>
        <begin position="23"/>
        <end position="311"/>
    </location>
</feature>
<dbReference type="GO" id="GO:0004674">
    <property type="term" value="F:protein serine/threonine kinase activity"/>
    <property type="evidence" value="ECO:0007669"/>
    <property type="project" value="UniProtKB-EC"/>
</dbReference>
<dbReference type="EMBL" id="WOFH01000001">
    <property type="protein sequence ID" value="MUN35231.1"/>
    <property type="molecule type" value="Genomic_DNA"/>
</dbReference>
<keyword evidence="6 7" id="KW-0067">ATP-binding</keyword>
<accession>A0A7K1KSR9</accession>
<dbReference type="CDD" id="cd14014">
    <property type="entry name" value="STKc_PknB_like"/>
    <property type="match status" value="1"/>
</dbReference>
<dbReference type="RefSeq" id="WP_156214201.1">
    <property type="nucleotide sequence ID" value="NZ_WOFH01000001.1"/>
</dbReference>
<dbReference type="SUPFAM" id="SSF56112">
    <property type="entry name" value="Protein kinase-like (PK-like)"/>
    <property type="match status" value="1"/>
</dbReference>
<gene>
    <name evidence="9" type="ORF">GNZ18_01230</name>
</gene>
<evidence type="ECO:0000256" key="2">
    <source>
        <dbReference type="ARBA" id="ARBA00012513"/>
    </source>
</evidence>
<dbReference type="InterPro" id="IPR011009">
    <property type="entry name" value="Kinase-like_dom_sf"/>
</dbReference>
<dbReference type="InterPro" id="IPR000719">
    <property type="entry name" value="Prot_kinase_dom"/>
</dbReference>
<dbReference type="PROSITE" id="PS50011">
    <property type="entry name" value="PROTEIN_KINASE_DOM"/>
    <property type="match status" value="1"/>
</dbReference>
<dbReference type="Gene3D" id="1.10.510.10">
    <property type="entry name" value="Transferase(Phosphotransferase) domain 1"/>
    <property type="match status" value="1"/>
</dbReference>
<evidence type="ECO:0000256" key="6">
    <source>
        <dbReference type="ARBA" id="ARBA00022840"/>
    </source>
</evidence>
<dbReference type="GO" id="GO:0005524">
    <property type="term" value="F:ATP binding"/>
    <property type="evidence" value="ECO:0007669"/>
    <property type="project" value="UniProtKB-UniRule"/>
</dbReference>
<evidence type="ECO:0000313" key="10">
    <source>
        <dbReference type="Proteomes" id="UP000432015"/>
    </source>
</evidence>
<dbReference type="Proteomes" id="UP000432015">
    <property type="component" value="Unassembled WGS sequence"/>
</dbReference>
<dbReference type="Pfam" id="PF00069">
    <property type="entry name" value="Pkinase"/>
    <property type="match status" value="1"/>
</dbReference>
<organism evidence="9 10">
    <name type="scientific">Actinomadura litoris</name>
    <dbReference type="NCBI Taxonomy" id="2678616"/>
    <lineage>
        <taxon>Bacteria</taxon>
        <taxon>Bacillati</taxon>
        <taxon>Actinomycetota</taxon>
        <taxon>Actinomycetes</taxon>
        <taxon>Streptosporangiales</taxon>
        <taxon>Thermomonosporaceae</taxon>
        <taxon>Actinomadura</taxon>
    </lineage>
</organism>
<keyword evidence="10" id="KW-1185">Reference proteome</keyword>
<comment type="caution">
    <text evidence="9">The sequence shown here is derived from an EMBL/GenBank/DDBJ whole genome shotgun (WGS) entry which is preliminary data.</text>
</comment>
<protein>
    <recommendedName>
        <fullName evidence="2">non-specific serine/threonine protein kinase</fullName>
        <ecNumber evidence="2">2.7.11.1</ecNumber>
    </recommendedName>
</protein>
<dbReference type="Gene3D" id="3.30.200.20">
    <property type="entry name" value="Phosphorylase Kinase, domain 1"/>
    <property type="match status" value="1"/>
</dbReference>
<dbReference type="EC" id="2.7.11.1" evidence="2"/>
<sequence>MTGGEADDRELKGLLGRVIDGRYELREFIGGGAFGAVFRAQQRLLGVPVRQVAVKLSRRGGLTEEIARDQFADALLLAGALEEMTDAQARDHLVAVYDAGVALEAGRRGFLVMEHVRGRTLGEEFAAFGAGVPAASLIRWGRQICLALRGLHGLVPALLHRDLKPDNVLVDGLTGRARVVDFGLAARLIERGHAPGAAGALHYMAPETLKGESVPASDLYAVGIILYEGLTGKHPYGHLHPPDRVPVALHGDWLQEARLTCVVPPPSALNYTVGPSLDDLVLRCLDPDPRRRFASAGELLRALDGAERPAAPRASTPAQQVARLLEQADAQLASGEGGAAVRSCLDAWEVVERHPAALRSRRERADLAARTARAYELDGNGFQAARFRRRRDAELNGGR</sequence>
<keyword evidence="5 9" id="KW-0418">Kinase</keyword>
<evidence type="ECO:0000256" key="1">
    <source>
        <dbReference type="ARBA" id="ARBA00010886"/>
    </source>
</evidence>
<dbReference type="InterPro" id="IPR017441">
    <property type="entry name" value="Protein_kinase_ATP_BS"/>
</dbReference>
<keyword evidence="4 7" id="KW-0547">Nucleotide-binding</keyword>
<evidence type="ECO:0000256" key="5">
    <source>
        <dbReference type="ARBA" id="ARBA00022777"/>
    </source>
</evidence>
<dbReference type="AlphaFoldDB" id="A0A7K1KSR9"/>
<comment type="similarity">
    <text evidence="1">Belongs to the protein kinase superfamily. NEK Ser/Thr protein kinase family. NIMA subfamily.</text>
</comment>
<evidence type="ECO:0000256" key="4">
    <source>
        <dbReference type="ARBA" id="ARBA00022741"/>
    </source>
</evidence>
<name>A0A7K1KSR9_9ACTN</name>
<evidence type="ECO:0000259" key="8">
    <source>
        <dbReference type="PROSITE" id="PS50011"/>
    </source>
</evidence>
<evidence type="ECO:0000256" key="3">
    <source>
        <dbReference type="ARBA" id="ARBA00022679"/>
    </source>
</evidence>
<dbReference type="InterPro" id="IPR008271">
    <property type="entry name" value="Ser/Thr_kinase_AS"/>
</dbReference>
<dbReference type="PANTHER" id="PTHR43671:SF13">
    <property type="entry name" value="SERINE_THREONINE-PROTEIN KINASE NEK2"/>
    <property type="match status" value="1"/>
</dbReference>
<dbReference type="InterPro" id="IPR050660">
    <property type="entry name" value="NEK_Ser/Thr_kinase"/>
</dbReference>
<dbReference type="PANTHER" id="PTHR43671">
    <property type="entry name" value="SERINE/THREONINE-PROTEIN KINASE NEK"/>
    <property type="match status" value="1"/>
</dbReference>
<dbReference type="SMART" id="SM00220">
    <property type="entry name" value="S_TKc"/>
    <property type="match status" value="1"/>
</dbReference>
<keyword evidence="3" id="KW-0808">Transferase</keyword>
<dbReference type="PROSITE" id="PS00108">
    <property type="entry name" value="PROTEIN_KINASE_ST"/>
    <property type="match status" value="1"/>
</dbReference>
<reference evidence="9 10" key="1">
    <citation type="submission" date="2019-11" db="EMBL/GenBank/DDBJ databases">
        <authorList>
            <person name="Cao P."/>
        </authorList>
    </citation>
    <scope>NUCLEOTIDE SEQUENCE [LARGE SCALE GENOMIC DNA]</scope>
    <source>
        <strain evidence="9 10">NEAU-AAG5</strain>
    </source>
</reference>
<evidence type="ECO:0000313" key="9">
    <source>
        <dbReference type="EMBL" id="MUN35231.1"/>
    </source>
</evidence>
<dbReference type="PROSITE" id="PS00107">
    <property type="entry name" value="PROTEIN_KINASE_ATP"/>
    <property type="match status" value="1"/>
</dbReference>